<dbReference type="AlphaFoldDB" id="A0A511W000"/>
<dbReference type="EMBL" id="BJYA01000001">
    <property type="protein sequence ID" value="GEN44376.1"/>
    <property type="molecule type" value="Genomic_DNA"/>
</dbReference>
<evidence type="ECO:0000313" key="2">
    <source>
        <dbReference type="Proteomes" id="UP000321440"/>
    </source>
</evidence>
<organism evidence="1 2">
    <name type="scientific">Alkalibacillus haloalkaliphilus</name>
    <dbReference type="NCBI Taxonomy" id="94136"/>
    <lineage>
        <taxon>Bacteria</taxon>
        <taxon>Bacillati</taxon>
        <taxon>Bacillota</taxon>
        <taxon>Bacilli</taxon>
        <taxon>Bacillales</taxon>
        <taxon>Bacillaceae</taxon>
        <taxon>Alkalibacillus</taxon>
    </lineage>
</organism>
<keyword evidence="2" id="KW-1185">Reference proteome</keyword>
<dbReference type="RefSeq" id="WP_146814089.1">
    <property type="nucleotide sequence ID" value="NZ_BJYA01000001.1"/>
</dbReference>
<accession>A0A511W000</accession>
<protein>
    <submittedName>
        <fullName evidence="1">Uncharacterized protein</fullName>
    </submittedName>
</protein>
<reference evidence="1 2" key="1">
    <citation type="submission" date="2019-07" db="EMBL/GenBank/DDBJ databases">
        <title>Whole genome shotgun sequence of Alkalibacillus haloalkaliphilus NBRC 103110.</title>
        <authorList>
            <person name="Hosoyama A."/>
            <person name="Uohara A."/>
            <person name="Ohji S."/>
            <person name="Ichikawa N."/>
        </authorList>
    </citation>
    <scope>NUCLEOTIDE SEQUENCE [LARGE SCALE GENOMIC DNA]</scope>
    <source>
        <strain evidence="1 2">NBRC 103110</strain>
    </source>
</reference>
<gene>
    <name evidence="1" type="ORF">AHA02nite_01520</name>
</gene>
<dbReference type="OrthoDB" id="2897031at2"/>
<name>A0A511W000_9BACI</name>
<proteinExistence type="predicted"/>
<sequence length="67" mass="7329">MVIQPSMSPSAVVEVWAETEEVFNKYNTPINNRHALETLVKKEILPSLIEELNSIVGSSNATCIEGG</sequence>
<comment type="caution">
    <text evidence="1">The sequence shown here is derived from an EMBL/GenBank/DDBJ whole genome shotgun (WGS) entry which is preliminary data.</text>
</comment>
<dbReference type="Proteomes" id="UP000321440">
    <property type="component" value="Unassembled WGS sequence"/>
</dbReference>
<evidence type="ECO:0000313" key="1">
    <source>
        <dbReference type="EMBL" id="GEN44376.1"/>
    </source>
</evidence>